<evidence type="ECO:0008006" key="4">
    <source>
        <dbReference type="Google" id="ProtNLM"/>
    </source>
</evidence>
<accession>A0A1L3EWX5</accession>
<dbReference type="AlphaFoldDB" id="A0A1L3EWX5"/>
<name>A0A1L3EWX5_9GAMM</name>
<dbReference type="KEGG" id="lrz:BJI69_17580"/>
<sequence>MNAKLRMLPAALTLIGLCALACTSAVTAHDSDDRGDSSDLSGTWQFQITLRNCQSGAPIGAPFQSLLTFADGGTMTETTANSMFYPAERGPGHGVWSRGKHKGEYTAASMAFITMNGALVKSQKISQTITMGPGQDKLAVPKATVEFFDPVGNLLQTACAVAVAERFEP</sequence>
<evidence type="ECO:0000313" key="2">
    <source>
        <dbReference type="EMBL" id="APG05532.1"/>
    </source>
</evidence>
<reference evidence="3" key="1">
    <citation type="submission" date="2016-09" db="EMBL/GenBank/DDBJ databases">
        <authorList>
            <person name="Lysoe E."/>
        </authorList>
    </citation>
    <scope>NUCLEOTIDE SEQUENCE [LARGE SCALE GENOMIC DNA]</scope>
    <source>
        <strain evidence="3">LJ96T</strain>
    </source>
</reference>
<dbReference type="EMBL" id="CP017480">
    <property type="protein sequence ID" value="APG05532.1"/>
    <property type="molecule type" value="Genomic_DNA"/>
</dbReference>
<dbReference type="Proteomes" id="UP000182987">
    <property type="component" value="Chromosome"/>
</dbReference>
<feature type="chain" id="PRO_5013380974" description="Lipocalin-like domain-containing protein" evidence="1">
    <location>
        <begin position="29"/>
        <end position="169"/>
    </location>
</feature>
<gene>
    <name evidence="2" type="ORF">BJI69_17580</name>
</gene>
<dbReference type="RefSeq" id="WP_071925027.1">
    <property type="nucleotide sequence ID" value="NZ_CP017480.1"/>
</dbReference>
<dbReference type="OrthoDB" id="5954634at2"/>
<protein>
    <recommendedName>
        <fullName evidence="4">Lipocalin-like domain-containing protein</fullName>
    </recommendedName>
</protein>
<organism evidence="2 3">
    <name type="scientific">Luteibacter rhizovicinus DSM 16549</name>
    <dbReference type="NCBI Taxonomy" id="1440763"/>
    <lineage>
        <taxon>Bacteria</taxon>
        <taxon>Pseudomonadati</taxon>
        <taxon>Pseudomonadota</taxon>
        <taxon>Gammaproteobacteria</taxon>
        <taxon>Lysobacterales</taxon>
        <taxon>Rhodanobacteraceae</taxon>
        <taxon>Luteibacter</taxon>
    </lineage>
</organism>
<evidence type="ECO:0000256" key="1">
    <source>
        <dbReference type="SAM" id="SignalP"/>
    </source>
</evidence>
<dbReference type="STRING" id="1440763.BJI69_17580"/>
<evidence type="ECO:0000313" key="3">
    <source>
        <dbReference type="Proteomes" id="UP000182987"/>
    </source>
</evidence>
<keyword evidence="3" id="KW-1185">Reference proteome</keyword>
<proteinExistence type="predicted"/>
<feature type="signal peptide" evidence="1">
    <location>
        <begin position="1"/>
        <end position="28"/>
    </location>
</feature>
<keyword evidence="1" id="KW-0732">Signal</keyword>